<dbReference type="RefSeq" id="XP_004989210.1">
    <property type="nucleotide sequence ID" value="XM_004989153.1"/>
</dbReference>
<dbReference type="FunCoup" id="F2UNC0">
    <property type="interactions" value="53"/>
</dbReference>
<dbReference type="InParanoid" id="F2UNC0"/>
<dbReference type="InterPro" id="IPR035969">
    <property type="entry name" value="Rab-GAP_TBC_sf"/>
</dbReference>
<dbReference type="GO" id="GO:0005096">
    <property type="term" value="F:GTPase activator activity"/>
    <property type="evidence" value="ECO:0007669"/>
    <property type="project" value="TreeGrafter"/>
</dbReference>
<dbReference type="SUPFAM" id="SSF47923">
    <property type="entry name" value="Ypt/Rab-GAP domain of gyp1p"/>
    <property type="match status" value="2"/>
</dbReference>
<keyword evidence="3" id="KW-1185">Reference proteome</keyword>
<proteinExistence type="predicted"/>
<dbReference type="eggNOG" id="KOG2058">
    <property type="taxonomic scope" value="Eukaryota"/>
</dbReference>
<gene>
    <name evidence="2" type="ORF">PTSG_09852</name>
</gene>
<dbReference type="PROSITE" id="PS50086">
    <property type="entry name" value="TBC_RABGAP"/>
    <property type="match status" value="1"/>
</dbReference>
<feature type="domain" description="Rab-GAP TBC" evidence="1">
    <location>
        <begin position="62"/>
        <end position="264"/>
    </location>
</feature>
<dbReference type="GeneID" id="16069754"/>
<dbReference type="PANTHER" id="PTHR47219">
    <property type="entry name" value="RAB GTPASE-ACTIVATING PROTEIN 1-LIKE"/>
    <property type="match status" value="1"/>
</dbReference>
<dbReference type="SMART" id="SM00164">
    <property type="entry name" value="TBC"/>
    <property type="match status" value="1"/>
</dbReference>
<dbReference type="OMA" id="DTMIQDS"/>
<dbReference type="GO" id="GO:0031267">
    <property type="term" value="F:small GTPase binding"/>
    <property type="evidence" value="ECO:0007669"/>
    <property type="project" value="TreeGrafter"/>
</dbReference>
<dbReference type="KEGG" id="sre:PTSG_09852"/>
<dbReference type="STRING" id="946362.F2UNC0"/>
<reference evidence="2" key="1">
    <citation type="submission" date="2009-08" db="EMBL/GenBank/DDBJ databases">
        <title>Annotation of Salpingoeca rosetta.</title>
        <authorList>
            <consortium name="The Broad Institute Genome Sequencing Platform"/>
            <person name="Russ C."/>
            <person name="Cuomo C."/>
            <person name="Burger G."/>
            <person name="Gray M.W."/>
            <person name="Holland P.W.H."/>
            <person name="King N."/>
            <person name="Lang F.B.F."/>
            <person name="Roger A.J."/>
            <person name="Ruiz-Trillo I."/>
            <person name="Young S.K."/>
            <person name="Zeng Q."/>
            <person name="Gargeya S."/>
            <person name="Alvarado L."/>
            <person name="Berlin A."/>
            <person name="Chapman S.B."/>
            <person name="Chen Z."/>
            <person name="Freedman E."/>
            <person name="Gellesch M."/>
            <person name="Goldberg J."/>
            <person name="Griggs A."/>
            <person name="Gujja S."/>
            <person name="Heilman E."/>
            <person name="Heiman D."/>
            <person name="Howarth C."/>
            <person name="Mehta T."/>
            <person name="Neiman D."/>
            <person name="Pearson M."/>
            <person name="Roberts A."/>
            <person name="Saif S."/>
            <person name="Shea T."/>
            <person name="Shenoy N."/>
            <person name="Sisk P."/>
            <person name="Stolte C."/>
            <person name="Sykes S."/>
            <person name="White J."/>
            <person name="Yandava C."/>
            <person name="Haas B."/>
            <person name="Nusbaum C."/>
            <person name="Birren B."/>
        </authorList>
    </citation>
    <scope>NUCLEOTIDE SEQUENCE [LARGE SCALE GENOMIC DNA]</scope>
    <source>
        <strain evidence="2">ATCC 50818</strain>
    </source>
</reference>
<name>F2UNC0_SALR5</name>
<protein>
    <recommendedName>
        <fullName evidence="1">Rab-GAP TBC domain-containing protein</fullName>
    </recommendedName>
</protein>
<dbReference type="Gene3D" id="1.10.472.80">
    <property type="entry name" value="Ypt/Rab-GAP domain of gyp1p, domain 3"/>
    <property type="match status" value="1"/>
</dbReference>
<dbReference type="Pfam" id="PF00566">
    <property type="entry name" value="RabGAP-TBC"/>
    <property type="match status" value="1"/>
</dbReference>
<dbReference type="EMBL" id="GL832984">
    <property type="protein sequence ID" value="EGD79125.1"/>
    <property type="molecule type" value="Genomic_DNA"/>
</dbReference>
<dbReference type="AlphaFoldDB" id="F2UNC0"/>
<dbReference type="OrthoDB" id="294251at2759"/>
<evidence type="ECO:0000313" key="2">
    <source>
        <dbReference type="EMBL" id="EGD79125.1"/>
    </source>
</evidence>
<dbReference type="InterPro" id="IPR050302">
    <property type="entry name" value="Rab_GAP_TBC_domain"/>
</dbReference>
<dbReference type="PANTHER" id="PTHR47219:SF20">
    <property type="entry name" value="TBC1 DOMAIN FAMILY MEMBER 2B"/>
    <property type="match status" value="1"/>
</dbReference>
<dbReference type="Proteomes" id="UP000007799">
    <property type="component" value="Unassembled WGS sequence"/>
</dbReference>
<dbReference type="InterPro" id="IPR000195">
    <property type="entry name" value="Rab-GAP-TBC_dom"/>
</dbReference>
<evidence type="ECO:0000313" key="3">
    <source>
        <dbReference type="Proteomes" id="UP000007799"/>
    </source>
</evidence>
<dbReference type="Gene3D" id="1.10.8.270">
    <property type="entry name" value="putative rabgap domain of human tbc1 domain family member 14 like domains"/>
    <property type="match status" value="1"/>
</dbReference>
<sequence length="326" mass="37348">MCADTSPAGKDVLGFEPSRHISGDVIANLARRRMRWHRKYPRIEDAQHKSFTRPFKRFISKGVPHHLRPNVWRLSASRFAQKYNRKHEDVPILNGSALLQQARSNPHALTIDEDTLMQIKMDMPRTFPEHAEFKEGAHIYEELGHVLRVFAHLHPHIGYCQAMNFLAGVLLLTTRDAEATLSLLQCIVLVYMPDRYTSEMKVQDDVKILQRALNTPRYAHVRSALEDAGVDVTFFAVKWLLMLFVDALPSDQLLVLWDLFFLWGRRVLLQAALFLLHEHVEDLRARPDVNHVMDVLKDLGRTRALTPQAFAHGITQHGGGVVPKLV</sequence>
<accession>F2UNC0</accession>
<organism evidence="3">
    <name type="scientific">Salpingoeca rosetta (strain ATCC 50818 / BSB-021)</name>
    <dbReference type="NCBI Taxonomy" id="946362"/>
    <lineage>
        <taxon>Eukaryota</taxon>
        <taxon>Choanoflagellata</taxon>
        <taxon>Craspedida</taxon>
        <taxon>Salpingoecidae</taxon>
        <taxon>Salpingoeca</taxon>
    </lineage>
</organism>
<evidence type="ECO:0000259" key="1">
    <source>
        <dbReference type="PROSITE" id="PS50086"/>
    </source>
</evidence>